<evidence type="ECO:0000256" key="1">
    <source>
        <dbReference type="ARBA" id="ARBA00004141"/>
    </source>
</evidence>
<dbReference type="GO" id="GO:0016020">
    <property type="term" value="C:membrane"/>
    <property type="evidence" value="ECO:0007669"/>
    <property type="project" value="UniProtKB-SubCell"/>
</dbReference>
<evidence type="ECO:0000256" key="2">
    <source>
        <dbReference type="ARBA" id="ARBA00022692"/>
    </source>
</evidence>
<evidence type="ECO:0000256" key="3">
    <source>
        <dbReference type="ARBA" id="ARBA00022989"/>
    </source>
</evidence>
<dbReference type="Pfam" id="PF00916">
    <property type="entry name" value="Sulfate_transp"/>
    <property type="match status" value="1"/>
</dbReference>
<evidence type="ECO:0000313" key="7">
    <source>
        <dbReference type="Proteomes" id="UP000289886"/>
    </source>
</evidence>
<name>A0A662YY94_ACIRT</name>
<protein>
    <submittedName>
        <fullName evidence="6">Chloride anion exchanger</fullName>
    </submittedName>
</protein>
<proteinExistence type="predicted"/>
<dbReference type="Proteomes" id="UP000289886">
    <property type="component" value="Unassembled WGS sequence"/>
</dbReference>
<feature type="domain" description="SLC26A/SulP transporter" evidence="5">
    <location>
        <begin position="4"/>
        <end position="62"/>
    </location>
</feature>
<keyword evidence="3" id="KW-1133">Transmembrane helix</keyword>
<evidence type="ECO:0000259" key="5">
    <source>
        <dbReference type="Pfam" id="PF00916"/>
    </source>
</evidence>
<comment type="caution">
    <text evidence="6">The sequence shown here is derived from an EMBL/GenBank/DDBJ whole genome shotgun (WGS) entry which is preliminary data.</text>
</comment>
<gene>
    <name evidence="6" type="ORF">EOD39_8486</name>
</gene>
<reference evidence="6 7" key="1">
    <citation type="submission" date="2019-01" db="EMBL/GenBank/DDBJ databases">
        <title>Draft Genome and Complete Hox-Cluster Characterization of the Sterlet Sturgeon (Acipenser ruthenus).</title>
        <authorList>
            <person name="Wei Q."/>
        </authorList>
    </citation>
    <scope>NUCLEOTIDE SEQUENCE [LARGE SCALE GENOMIC DNA]</scope>
    <source>
        <strain evidence="6">WHYD16114868_AA</strain>
        <tissue evidence="6">Blood</tissue>
    </source>
</reference>
<evidence type="ECO:0000313" key="6">
    <source>
        <dbReference type="EMBL" id="RXN00852.1"/>
    </source>
</evidence>
<keyword evidence="4" id="KW-0472">Membrane</keyword>
<dbReference type="AlphaFoldDB" id="A0A662YY94"/>
<accession>A0A662YY94</accession>
<dbReference type="InterPro" id="IPR001902">
    <property type="entry name" value="SLC26A/SulP_fam"/>
</dbReference>
<comment type="subcellular location">
    <subcellularLocation>
        <location evidence="1">Membrane</location>
        <topology evidence="1">Multi-pass membrane protein</topology>
    </subcellularLocation>
</comment>
<dbReference type="PANTHER" id="PTHR11814">
    <property type="entry name" value="SULFATE TRANSPORTER"/>
    <property type="match status" value="1"/>
</dbReference>
<evidence type="ECO:0000256" key="4">
    <source>
        <dbReference type="ARBA" id="ARBA00023136"/>
    </source>
</evidence>
<sequence>MFLQIAGLISALLAMITTVAIGFLLEPLQKSVLSALVVVNLKGMLMQMREIPYLWRKDRPDCNGFFCVGPGAGDVSEDEWNTEELDQPTNFEDLPVQINWNAELPVTIQVPKIDLHSIILDFGAVSFVDISALKGLKAKHPDCHEELKPAKVCTFTNYIWLQYTLLLDTEHKIESEKDNMGKFNSLLSNISNE</sequence>
<keyword evidence="7" id="KW-1185">Reference proteome</keyword>
<dbReference type="InterPro" id="IPR011547">
    <property type="entry name" value="SLC26A/SulP_dom"/>
</dbReference>
<keyword evidence="2" id="KW-0812">Transmembrane</keyword>
<dbReference type="EMBL" id="SCEB01000120">
    <property type="protein sequence ID" value="RXN00852.1"/>
    <property type="molecule type" value="Genomic_DNA"/>
</dbReference>
<dbReference type="GO" id="GO:0055085">
    <property type="term" value="P:transmembrane transport"/>
    <property type="evidence" value="ECO:0007669"/>
    <property type="project" value="InterPro"/>
</dbReference>
<organism evidence="6 7">
    <name type="scientific">Acipenser ruthenus</name>
    <name type="common">Sterlet sturgeon</name>
    <dbReference type="NCBI Taxonomy" id="7906"/>
    <lineage>
        <taxon>Eukaryota</taxon>
        <taxon>Metazoa</taxon>
        <taxon>Chordata</taxon>
        <taxon>Craniata</taxon>
        <taxon>Vertebrata</taxon>
        <taxon>Euteleostomi</taxon>
        <taxon>Actinopterygii</taxon>
        <taxon>Chondrostei</taxon>
        <taxon>Acipenseriformes</taxon>
        <taxon>Acipenseridae</taxon>
        <taxon>Acipenser</taxon>
    </lineage>
</organism>